<reference evidence="2 3" key="1">
    <citation type="submission" date="2023-02" db="EMBL/GenBank/DDBJ databases">
        <title>LHISI_Scaffold_Assembly.</title>
        <authorList>
            <person name="Stuart O.P."/>
            <person name="Cleave R."/>
            <person name="Magrath M.J.L."/>
            <person name="Mikheyev A.S."/>
        </authorList>
    </citation>
    <scope>NUCLEOTIDE SEQUENCE [LARGE SCALE GENOMIC DNA]</scope>
    <source>
        <strain evidence="2">Daus_M_001</strain>
        <tissue evidence="2">Leg muscle</tissue>
    </source>
</reference>
<feature type="compositionally biased region" description="Low complexity" evidence="1">
    <location>
        <begin position="169"/>
        <end position="184"/>
    </location>
</feature>
<evidence type="ECO:0000256" key="1">
    <source>
        <dbReference type="SAM" id="MobiDB-lite"/>
    </source>
</evidence>
<dbReference type="EMBL" id="JARBHB010000002">
    <property type="protein sequence ID" value="KAJ8893230.1"/>
    <property type="molecule type" value="Genomic_DNA"/>
</dbReference>
<name>A0ABQ9IAG7_9NEOP</name>
<keyword evidence="3" id="KW-1185">Reference proteome</keyword>
<proteinExistence type="predicted"/>
<feature type="region of interest" description="Disordered" evidence="1">
    <location>
        <begin position="151"/>
        <end position="210"/>
    </location>
</feature>
<evidence type="ECO:0000313" key="3">
    <source>
        <dbReference type="Proteomes" id="UP001159363"/>
    </source>
</evidence>
<dbReference type="Proteomes" id="UP001159363">
    <property type="component" value="Chromosome 2"/>
</dbReference>
<evidence type="ECO:0000313" key="2">
    <source>
        <dbReference type="EMBL" id="KAJ8893230.1"/>
    </source>
</evidence>
<sequence length="324" mass="35555">MVYRSFCSISVLTAARHQPSPPSPRSWIGRAGLVEWPPKSANLTQLDLFLRFELTFLLYPPDDPLQTPEKLEVTVNGLYPWSCERCANRRSKFARRRDAVATPTTAKGGGRVYRTLPQASCASLPLPRTNTFLPFPEAVFASGRLASCDPAPSNATINLRRHNAPPSPSTTTTPSQPHNPSTHHFSPHVTAAKVHRSTTSQPSNGPQMAIHDFNSNVYRLRTASGGIQLHHGGHRSAVPRALASHQGEPGLIPGSFNHGFSHVGIVPDDAAVGRFSGGPPVFPALEVSQHSILTSIHIRRYIYMRLPVTNRDYLRLPMTTCDYP</sequence>
<protein>
    <submittedName>
        <fullName evidence="2">Uncharacterized protein</fullName>
    </submittedName>
</protein>
<gene>
    <name evidence="2" type="ORF">PR048_005818</name>
</gene>
<feature type="compositionally biased region" description="Polar residues" evidence="1">
    <location>
        <begin position="197"/>
        <end position="206"/>
    </location>
</feature>
<comment type="caution">
    <text evidence="2">The sequence shown here is derived from an EMBL/GenBank/DDBJ whole genome shotgun (WGS) entry which is preliminary data.</text>
</comment>
<organism evidence="2 3">
    <name type="scientific">Dryococelus australis</name>
    <dbReference type="NCBI Taxonomy" id="614101"/>
    <lineage>
        <taxon>Eukaryota</taxon>
        <taxon>Metazoa</taxon>
        <taxon>Ecdysozoa</taxon>
        <taxon>Arthropoda</taxon>
        <taxon>Hexapoda</taxon>
        <taxon>Insecta</taxon>
        <taxon>Pterygota</taxon>
        <taxon>Neoptera</taxon>
        <taxon>Polyneoptera</taxon>
        <taxon>Phasmatodea</taxon>
        <taxon>Verophasmatodea</taxon>
        <taxon>Anareolatae</taxon>
        <taxon>Phasmatidae</taxon>
        <taxon>Eurycanthinae</taxon>
        <taxon>Dryococelus</taxon>
    </lineage>
</organism>
<accession>A0ABQ9IAG7</accession>